<evidence type="ECO:0000313" key="2">
    <source>
        <dbReference type="EMBL" id="MFD2111198.1"/>
    </source>
</evidence>
<feature type="transmembrane region" description="Helical" evidence="1">
    <location>
        <begin position="12"/>
        <end position="30"/>
    </location>
</feature>
<comment type="caution">
    <text evidence="2">The sequence shown here is derived from an EMBL/GenBank/DDBJ whole genome shotgun (WGS) entry which is preliminary data.</text>
</comment>
<feature type="transmembrane region" description="Helical" evidence="1">
    <location>
        <begin position="179"/>
        <end position="197"/>
    </location>
</feature>
<keyword evidence="1" id="KW-0812">Transmembrane</keyword>
<evidence type="ECO:0000256" key="1">
    <source>
        <dbReference type="SAM" id="Phobius"/>
    </source>
</evidence>
<feature type="transmembrane region" description="Helical" evidence="1">
    <location>
        <begin position="345"/>
        <end position="370"/>
    </location>
</feature>
<feature type="transmembrane region" description="Helical" evidence="1">
    <location>
        <begin position="209"/>
        <end position="232"/>
    </location>
</feature>
<accession>A0ABW4Y5N3</accession>
<dbReference type="Pfam" id="PF07907">
    <property type="entry name" value="YibE_F"/>
    <property type="match status" value="1"/>
</dbReference>
<feature type="transmembrane region" description="Helical" evidence="1">
    <location>
        <begin position="252"/>
        <end position="274"/>
    </location>
</feature>
<keyword evidence="1" id="KW-0472">Membrane</keyword>
<proteinExistence type="predicted"/>
<dbReference type="PANTHER" id="PTHR41771:SF1">
    <property type="entry name" value="MEMBRANE PROTEIN"/>
    <property type="match status" value="1"/>
</dbReference>
<dbReference type="PANTHER" id="PTHR41771">
    <property type="entry name" value="MEMBRANE PROTEIN-RELATED"/>
    <property type="match status" value="1"/>
</dbReference>
<evidence type="ECO:0000313" key="3">
    <source>
        <dbReference type="Proteomes" id="UP001597337"/>
    </source>
</evidence>
<dbReference type="EMBL" id="JBHUHX010000009">
    <property type="protein sequence ID" value="MFD2111198.1"/>
    <property type="molecule type" value="Genomic_DNA"/>
</dbReference>
<organism evidence="2 3">
    <name type="scientific">Thiorhodococcus fuscus</name>
    <dbReference type="NCBI Taxonomy" id="527200"/>
    <lineage>
        <taxon>Bacteria</taxon>
        <taxon>Pseudomonadati</taxon>
        <taxon>Pseudomonadota</taxon>
        <taxon>Gammaproteobacteria</taxon>
        <taxon>Chromatiales</taxon>
        <taxon>Chromatiaceae</taxon>
        <taxon>Thiorhodococcus</taxon>
    </lineage>
</organism>
<gene>
    <name evidence="2" type="ORF">ACFSJC_05000</name>
</gene>
<keyword evidence="3" id="KW-1185">Reference proteome</keyword>
<dbReference type="Proteomes" id="UP001597337">
    <property type="component" value="Unassembled WGS sequence"/>
</dbReference>
<dbReference type="RefSeq" id="WP_386024110.1">
    <property type="nucleotide sequence ID" value="NZ_JBHUHX010000009.1"/>
</dbReference>
<feature type="transmembrane region" description="Helical" evidence="1">
    <location>
        <begin position="150"/>
        <end position="173"/>
    </location>
</feature>
<protein>
    <submittedName>
        <fullName evidence="2">YibE/F family protein</fullName>
    </submittedName>
</protein>
<feature type="transmembrane region" description="Helical" evidence="1">
    <location>
        <begin position="301"/>
        <end position="325"/>
    </location>
</feature>
<dbReference type="InterPro" id="IPR012507">
    <property type="entry name" value="YibE_F"/>
</dbReference>
<feature type="transmembrane region" description="Helical" evidence="1">
    <location>
        <begin position="122"/>
        <end position="143"/>
    </location>
</feature>
<keyword evidence="1" id="KW-1133">Transmembrane helix</keyword>
<reference evidence="3" key="1">
    <citation type="journal article" date="2019" name="Int. J. Syst. Evol. Microbiol.">
        <title>The Global Catalogue of Microorganisms (GCM) 10K type strain sequencing project: providing services to taxonomists for standard genome sequencing and annotation.</title>
        <authorList>
            <consortium name="The Broad Institute Genomics Platform"/>
            <consortium name="The Broad Institute Genome Sequencing Center for Infectious Disease"/>
            <person name="Wu L."/>
            <person name="Ma J."/>
        </authorList>
    </citation>
    <scope>NUCLEOTIDE SEQUENCE [LARGE SCALE GENOMIC DNA]</scope>
    <source>
        <strain evidence="3">KACC 12597</strain>
    </source>
</reference>
<sequence length="393" mass="41953">MKPFRFVLSRDWLFALVIALICGLLALIDLSPVPSAETGLHARALVTQVDNSQVRVNLIVKTEDQFLIVRLLDGPYKGQELAVTNILTGKMELDEFYEEGQVILVEYGVKNGKPANGMARGYYRLGLELMLIGVFVVLLIAVAGVTGLKAALSFVFAALVLWKVFFPLVLLGYSPIPSGLALVALLTGVITFSVGGLSRRGIATFAGSMLGVSLTCALALWSVNAFHLHGAVRPFAETLLYAGYYDLRLTDIFIASIFIASSGAVMDLAMDIAASMDEIQRNHPGIGLFEHLTSGLRVGRAVIGTMTTTLLLAYSSSHIAMFLLFMAKGLPAANILNAPFVAAEVVNILVGSFGLITVAPFTALVAAFLYQAGTPGHASVQSVNAREQDSELA</sequence>
<name>A0ABW4Y5N3_9GAMM</name>